<name>A0AAV9GJ73_9PEZI</name>
<protein>
    <submittedName>
        <fullName evidence="4">Trypsin-like cysteine/serine peptidase domain-containing protein</fullName>
    </submittedName>
</protein>
<dbReference type="InterPro" id="IPR043504">
    <property type="entry name" value="Peptidase_S1_PA_chymotrypsin"/>
</dbReference>
<accession>A0AAV9GJ73</accession>
<evidence type="ECO:0000256" key="2">
    <source>
        <dbReference type="SAM" id="Phobius"/>
    </source>
</evidence>
<feature type="region of interest" description="Disordered" evidence="1">
    <location>
        <begin position="1"/>
        <end position="23"/>
    </location>
</feature>
<keyword evidence="2" id="KW-0472">Membrane</keyword>
<organism evidence="4 5">
    <name type="scientific">Podospora aff. communis PSN243</name>
    <dbReference type="NCBI Taxonomy" id="3040156"/>
    <lineage>
        <taxon>Eukaryota</taxon>
        <taxon>Fungi</taxon>
        <taxon>Dikarya</taxon>
        <taxon>Ascomycota</taxon>
        <taxon>Pezizomycotina</taxon>
        <taxon>Sordariomycetes</taxon>
        <taxon>Sordariomycetidae</taxon>
        <taxon>Sordariales</taxon>
        <taxon>Podosporaceae</taxon>
        <taxon>Podospora</taxon>
    </lineage>
</organism>
<gene>
    <name evidence="4" type="ORF">QBC34DRAFT_439625</name>
</gene>
<feature type="compositionally biased region" description="Basic and acidic residues" evidence="1">
    <location>
        <begin position="7"/>
        <end position="22"/>
    </location>
</feature>
<reference evidence="4" key="1">
    <citation type="journal article" date="2023" name="Mol. Phylogenet. Evol.">
        <title>Genome-scale phylogeny and comparative genomics of the fungal order Sordariales.</title>
        <authorList>
            <person name="Hensen N."/>
            <person name="Bonometti L."/>
            <person name="Westerberg I."/>
            <person name="Brannstrom I.O."/>
            <person name="Guillou S."/>
            <person name="Cros-Aarteil S."/>
            <person name="Calhoun S."/>
            <person name="Haridas S."/>
            <person name="Kuo A."/>
            <person name="Mondo S."/>
            <person name="Pangilinan J."/>
            <person name="Riley R."/>
            <person name="LaButti K."/>
            <person name="Andreopoulos B."/>
            <person name="Lipzen A."/>
            <person name="Chen C."/>
            <person name="Yan M."/>
            <person name="Daum C."/>
            <person name="Ng V."/>
            <person name="Clum A."/>
            <person name="Steindorff A."/>
            <person name="Ohm R.A."/>
            <person name="Martin F."/>
            <person name="Silar P."/>
            <person name="Natvig D.O."/>
            <person name="Lalanne C."/>
            <person name="Gautier V."/>
            <person name="Ament-Velasquez S.L."/>
            <person name="Kruys A."/>
            <person name="Hutchinson M.I."/>
            <person name="Powell A.J."/>
            <person name="Barry K."/>
            <person name="Miller A.N."/>
            <person name="Grigoriev I.V."/>
            <person name="Debuchy R."/>
            <person name="Gladieux P."/>
            <person name="Hiltunen Thoren M."/>
            <person name="Johannesson H."/>
        </authorList>
    </citation>
    <scope>NUCLEOTIDE SEQUENCE</scope>
    <source>
        <strain evidence="4">PSN243</strain>
    </source>
</reference>
<keyword evidence="2" id="KW-1133">Transmembrane helix</keyword>
<dbReference type="EMBL" id="MU865946">
    <property type="protein sequence ID" value="KAK4447972.1"/>
    <property type="molecule type" value="Genomic_DNA"/>
</dbReference>
<dbReference type="GO" id="GO:0006508">
    <property type="term" value="P:proteolysis"/>
    <property type="evidence" value="ECO:0007669"/>
    <property type="project" value="InterPro"/>
</dbReference>
<dbReference type="AlphaFoldDB" id="A0AAV9GJ73"/>
<keyword evidence="5" id="KW-1185">Reference proteome</keyword>
<evidence type="ECO:0000313" key="5">
    <source>
        <dbReference type="Proteomes" id="UP001321760"/>
    </source>
</evidence>
<proteinExistence type="predicted"/>
<evidence type="ECO:0000313" key="4">
    <source>
        <dbReference type="EMBL" id="KAK4447972.1"/>
    </source>
</evidence>
<reference evidence="4" key="2">
    <citation type="submission" date="2023-05" db="EMBL/GenBank/DDBJ databases">
        <authorList>
            <consortium name="Lawrence Berkeley National Laboratory"/>
            <person name="Steindorff A."/>
            <person name="Hensen N."/>
            <person name="Bonometti L."/>
            <person name="Westerberg I."/>
            <person name="Brannstrom I.O."/>
            <person name="Guillou S."/>
            <person name="Cros-Aarteil S."/>
            <person name="Calhoun S."/>
            <person name="Haridas S."/>
            <person name="Kuo A."/>
            <person name="Mondo S."/>
            <person name="Pangilinan J."/>
            <person name="Riley R."/>
            <person name="Labutti K."/>
            <person name="Andreopoulos B."/>
            <person name="Lipzen A."/>
            <person name="Chen C."/>
            <person name="Yanf M."/>
            <person name="Daum C."/>
            <person name="Ng V."/>
            <person name="Clum A."/>
            <person name="Ohm R."/>
            <person name="Martin F."/>
            <person name="Silar P."/>
            <person name="Natvig D."/>
            <person name="Lalanne C."/>
            <person name="Gautier V."/>
            <person name="Ament-Velasquez S.L."/>
            <person name="Kruys A."/>
            <person name="Hutchinson M.I."/>
            <person name="Powell A.J."/>
            <person name="Barry K."/>
            <person name="Miller A.N."/>
            <person name="Grigoriev I.V."/>
            <person name="Debuchy R."/>
            <person name="Gladieux P."/>
            <person name="Thoren M.H."/>
            <person name="Johannesson H."/>
        </authorList>
    </citation>
    <scope>NUCLEOTIDE SEQUENCE</scope>
    <source>
        <strain evidence="4">PSN243</strain>
    </source>
</reference>
<dbReference type="SUPFAM" id="SSF50494">
    <property type="entry name" value="Trypsin-like serine proteases"/>
    <property type="match status" value="1"/>
</dbReference>
<sequence>MEGTTPPREDEPRRRREPETLDRTSSASSFSLFAILIAILAVLIAVLINLMGIGRPQKPEPKPDNGPIGVRINYKDLLRLTEPYHALYEQDLPPFHAMQTRRFDTPGPNATCPQPTRPSFSNLDIMASRASFHGIDSTQRACGIYPTIGKITTTRHQSCTGTMVWNDVVLTADHCLPWGKNESVWESIKFTPAYDGASPHPELYGSARPVRCVGVNPSLQDGRDMAVCKLNIPIGDACGKAKLGKPPNDWNAEWYKQQDWWSIGYPRGSNGGNTPVLHGDFGIDEVKLIDEGEGCHVLNTAFFADQGWSGGPAFSYDPQTGKAVVGAVVMNCDNAPDAPPGCAESFGTNLAAGLRMQALVEFGILRWMPGMGFGDWNFNDFEV</sequence>
<comment type="caution">
    <text evidence="4">The sequence shown here is derived from an EMBL/GenBank/DDBJ whole genome shotgun (WGS) entry which is preliminary data.</text>
</comment>
<keyword evidence="2" id="KW-0812">Transmembrane</keyword>
<feature type="domain" description="Peptidase S1" evidence="3">
    <location>
        <begin position="145"/>
        <end position="334"/>
    </location>
</feature>
<dbReference type="Pfam" id="PF00089">
    <property type="entry name" value="Trypsin"/>
    <property type="match status" value="1"/>
</dbReference>
<feature type="transmembrane region" description="Helical" evidence="2">
    <location>
        <begin position="30"/>
        <end position="52"/>
    </location>
</feature>
<dbReference type="Proteomes" id="UP001321760">
    <property type="component" value="Unassembled WGS sequence"/>
</dbReference>
<evidence type="ECO:0000256" key="1">
    <source>
        <dbReference type="SAM" id="MobiDB-lite"/>
    </source>
</evidence>
<dbReference type="GO" id="GO:0004252">
    <property type="term" value="F:serine-type endopeptidase activity"/>
    <property type="evidence" value="ECO:0007669"/>
    <property type="project" value="InterPro"/>
</dbReference>
<evidence type="ECO:0000259" key="3">
    <source>
        <dbReference type="Pfam" id="PF00089"/>
    </source>
</evidence>
<dbReference type="InterPro" id="IPR009003">
    <property type="entry name" value="Peptidase_S1_PA"/>
</dbReference>
<dbReference type="InterPro" id="IPR001254">
    <property type="entry name" value="Trypsin_dom"/>
</dbReference>
<dbReference type="Gene3D" id="2.40.10.10">
    <property type="entry name" value="Trypsin-like serine proteases"/>
    <property type="match status" value="2"/>
</dbReference>